<keyword evidence="2" id="KW-0732">Signal</keyword>
<reference evidence="3" key="1">
    <citation type="submission" date="2022-10" db="EMBL/GenBank/DDBJ databases">
        <title>The WGS of Solirubrobacter phytolaccae KCTC 29190.</title>
        <authorList>
            <person name="Jiang Z."/>
        </authorList>
    </citation>
    <scope>NUCLEOTIDE SEQUENCE</scope>
    <source>
        <strain evidence="3">KCTC 29190</strain>
    </source>
</reference>
<keyword evidence="4" id="KW-1185">Reference proteome</keyword>
<feature type="signal peptide" evidence="2">
    <location>
        <begin position="1"/>
        <end position="16"/>
    </location>
</feature>
<evidence type="ECO:0000313" key="4">
    <source>
        <dbReference type="Proteomes" id="UP001147653"/>
    </source>
</evidence>
<evidence type="ECO:0008006" key="5">
    <source>
        <dbReference type="Google" id="ProtNLM"/>
    </source>
</evidence>
<dbReference type="EMBL" id="JAPDDP010000027">
    <property type="protein sequence ID" value="MDA0181837.1"/>
    <property type="molecule type" value="Genomic_DNA"/>
</dbReference>
<feature type="region of interest" description="Disordered" evidence="1">
    <location>
        <begin position="333"/>
        <end position="392"/>
    </location>
</feature>
<accession>A0A9X3NBR0</accession>
<sequence length="565" mass="57090">MLAAVASLATASPAAASTYTVTGFTDSLTGSCQPAGLEAFACTTLRAAVTQSNTSAGADAITLGAGRYDLTAGDLLISDGLTVSGVGPRQTTVSANQSDRVFTIGADADATIGLMTIRDGSIGSGPGGNILVNQAATLGLTFARVTNGTATQGAGISNQGELTVAFSTIDGNVATTIGGGIDNNGIDDGAQVIVGDSTIAGNTAPEGGGISSRGGLNTFDLLHATIARNTGSGIWFQEQQDTLAVGSILAGNSTGSCTGTGTLSGNLNVDSGSTCGLAPTGNQLNTDPQLALTLSNQGGQFSTDVLTIPATSPAANSVTPCFSQLDQRNFSRGGAPCDAGAYDHDGIDPGGGPGPDPDPTPTPTPDPPPPPPAIPAAQPTPTPAPTVTPTPTPVANRQIVVEEQRGTVKVQLPGTKTFVDLDATRGVPVGSTIDTRKGAVVLTAVPKPGAPPEKATFYDGLFKVTQSGGLTTLTLTEELDCPRPGRASLAQRKPKKRKLWGDGKGAFRTQGKYSAATVRGTKWVLEDTCTSTTIRVTQGTVYGLDRRGKRVIVRPGKPLVVRAKP</sequence>
<feature type="chain" id="PRO_5040849430" description="Right handed beta helix domain-containing protein" evidence="2">
    <location>
        <begin position="17"/>
        <end position="565"/>
    </location>
</feature>
<feature type="compositionally biased region" description="Pro residues" evidence="1">
    <location>
        <begin position="352"/>
        <end position="392"/>
    </location>
</feature>
<dbReference type="SUPFAM" id="SSF51126">
    <property type="entry name" value="Pectin lyase-like"/>
    <property type="match status" value="1"/>
</dbReference>
<evidence type="ECO:0000256" key="2">
    <source>
        <dbReference type="SAM" id="SignalP"/>
    </source>
</evidence>
<dbReference type="AlphaFoldDB" id="A0A9X3NBR0"/>
<evidence type="ECO:0000313" key="3">
    <source>
        <dbReference type="EMBL" id="MDA0181837.1"/>
    </source>
</evidence>
<name>A0A9X3NBR0_9ACTN</name>
<comment type="caution">
    <text evidence="3">The sequence shown here is derived from an EMBL/GenBank/DDBJ whole genome shotgun (WGS) entry which is preliminary data.</text>
</comment>
<proteinExistence type="predicted"/>
<dbReference type="RefSeq" id="WP_270026191.1">
    <property type="nucleotide sequence ID" value="NZ_JAPDDP010000027.1"/>
</dbReference>
<gene>
    <name evidence="3" type="ORF">OJ997_16155</name>
</gene>
<dbReference type="InterPro" id="IPR011050">
    <property type="entry name" value="Pectin_lyase_fold/virulence"/>
</dbReference>
<evidence type="ECO:0000256" key="1">
    <source>
        <dbReference type="SAM" id="MobiDB-lite"/>
    </source>
</evidence>
<protein>
    <recommendedName>
        <fullName evidence="5">Right handed beta helix domain-containing protein</fullName>
    </recommendedName>
</protein>
<organism evidence="3 4">
    <name type="scientific">Solirubrobacter phytolaccae</name>
    <dbReference type="NCBI Taxonomy" id="1404360"/>
    <lineage>
        <taxon>Bacteria</taxon>
        <taxon>Bacillati</taxon>
        <taxon>Actinomycetota</taxon>
        <taxon>Thermoleophilia</taxon>
        <taxon>Solirubrobacterales</taxon>
        <taxon>Solirubrobacteraceae</taxon>
        <taxon>Solirubrobacter</taxon>
    </lineage>
</organism>
<dbReference type="Proteomes" id="UP001147653">
    <property type="component" value="Unassembled WGS sequence"/>
</dbReference>